<name>A0A1Y3BT59_EURMA</name>
<organism evidence="1 2">
    <name type="scientific">Euroglyphus maynei</name>
    <name type="common">Mayne's house dust mite</name>
    <dbReference type="NCBI Taxonomy" id="6958"/>
    <lineage>
        <taxon>Eukaryota</taxon>
        <taxon>Metazoa</taxon>
        <taxon>Ecdysozoa</taxon>
        <taxon>Arthropoda</taxon>
        <taxon>Chelicerata</taxon>
        <taxon>Arachnida</taxon>
        <taxon>Acari</taxon>
        <taxon>Acariformes</taxon>
        <taxon>Sarcoptiformes</taxon>
        <taxon>Astigmata</taxon>
        <taxon>Psoroptidia</taxon>
        <taxon>Analgoidea</taxon>
        <taxon>Pyroglyphidae</taxon>
        <taxon>Pyroglyphinae</taxon>
        <taxon>Euroglyphus</taxon>
    </lineage>
</organism>
<sequence>MDHYSYLNQSFDPTTCPLSSPMDTISSACQLTCSGGYVPDLSSSCSQISAAGYGRYTNSVSSPINPMNGIRSNQIVQQTNRMSVAAAAAAANHMATGGGGIRTHHHHQQNDHHIQSPMFQTGIGLQSNYHHSIFQ</sequence>
<evidence type="ECO:0000313" key="2">
    <source>
        <dbReference type="Proteomes" id="UP000194236"/>
    </source>
</evidence>
<comment type="caution">
    <text evidence="1">The sequence shown here is derived from an EMBL/GenBank/DDBJ whole genome shotgun (WGS) entry which is preliminary data.</text>
</comment>
<dbReference type="Proteomes" id="UP000194236">
    <property type="component" value="Unassembled WGS sequence"/>
</dbReference>
<reference evidence="1 2" key="1">
    <citation type="submission" date="2017-03" db="EMBL/GenBank/DDBJ databases">
        <title>Genome Survey of Euroglyphus maynei.</title>
        <authorList>
            <person name="Arlian L.G."/>
            <person name="Morgan M.S."/>
            <person name="Rider S.D."/>
        </authorList>
    </citation>
    <scope>NUCLEOTIDE SEQUENCE [LARGE SCALE GENOMIC DNA]</scope>
    <source>
        <strain evidence="1">Arlian Lab</strain>
        <tissue evidence="1">Whole body</tissue>
    </source>
</reference>
<protein>
    <submittedName>
        <fullName evidence="1">Uncharacterized protein</fullName>
    </submittedName>
</protein>
<dbReference type="AlphaFoldDB" id="A0A1Y3BT59"/>
<keyword evidence="2" id="KW-1185">Reference proteome</keyword>
<evidence type="ECO:0000313" key="1">
    <source>
        <dbReference type="EMBL" id="OTF83972.1"/>
    </source>
</evidence>
<gene>
    <name evidence="1" type="ORF">BLA29_013340</name>
</gene>
<dbReference type="EMBL" id="MUJZ01001319">
    <property type="protein sequence ID" value="OTF83972.1"/>
    <property type="molecule type" value="Genomic_DNA"/>
</dbReference>
<dbReference type="OrthoDB" id="6159439at2759"/>
<accession>A0A1Y3BT59</accession>
<proteinExistence type="predicted"/>